<dbReference type="SUPFAM" id="SSF51735">
    <property type="entry name" value="NAD(P)-binding Rossmann-fold domains"/>
    <property type="match status" value="1"/>
</dbReference>
<name>A0A1L9RFM2_ASPWE</name>
<dbReference type="RefSeq" id="XP_040687349.1">
    <property type="nucleotide sequence ID" value="XM_040839050.1"/>
</dbReference>
<dbReference type="Proteomes" id="UP000184383">
    <property type="component" value="Unassembled WGS sequence"/>
</dbReference>
<comment type="similarity">
    <text evidence="1">Belongs to the zinc-containing alcohol dehydrogenase family.</text>
</comment>
<dbReference type="Pfam" id="PF00107">
    <property type="entry name" value="ADH_zinc_N"/>
    <property type="match status" value="1"/>
</dbReference>
<protein>
    <recommendedName>
        <fullName evidence="3">Enoyl reductase (ER) domain-containing protein</fullName>
    </recommendedName>
</protein>
<dbReference type="SMART" id="SM00829">
    <property type="entry name" value="PKS_ER"/>
    <property type="match status" value="1"/>
</dbReference>
<dbReference type="SUPFAM" id="SSF53474">
    <property type="entry name" value="alpha/beta-Hydrolases"/>
    <property type="match status" value="1"/>
</dbReference>
<dbReference type="Gene3D" id="3.40.50.720">
    <property type="entry name" value="NAD(P)-binding Rossmann-like Domain"/>
    <property type="match status" value="1"/>
</dbReference>
<evidence type="ECO:0000256" key="1">
    <source>
        <dbReference type="ARBA" id="ARBA00008072"/>
    </source>
</evidence>
<dbReference type="InterPro" id="IPR029058">
    <property type="entry name" value="AB_hydrolase_fold"/>
</dbReference>
<dbReference type="OrthoDB" id="48317at2759"/>
<dbReference type="InterPro" id="IPR011032">
    <property type="entry name" value="GroES-like_sf"/>
</dbReference>
<dbReference type="Gene3D" id="3.90.180.10">
    <property type="entry name" value="Medium-chain alcohol dehydrogenases, catalytic domain"/>
    <property type="match status" value="1"/>
</dbReference>
<dbReference type="CDD" id="cd08249">
    <property type="entry name" value="enoyl_reductase_like"/>
    <property type="match status" value="1"/>
</dbReference>
<gene>
    <name evidence="4" type="ORF">ASPWEDRAFT_69484</name>
</gene>
<accession>A0A1L9RFM2</accession>
<dbReference type="SUPFAM" id="SSF50129">
    <property type="entry name" value="GroES-like"/>
    <property type="match status" value="1"/>
</dbReference>
<evidence type="ECO:0000256" key="2">
    <source>
        <dbReference type="ARBA" id="ARBA00023002"/>
    </source>
</evidence>
<dbReference type="PANTHER" id="PTHR45348:SF2">
    <property type="entry name" value="ZINC-TYPE ALCOHOL DEHYDROGENASE-LIKE PROTEIN C2E1P3.01"/>
    <property type="match status" value="1"/>
</dbReference>
<sequence length="625" mass="67959">MATQQAIIVQGPKKAALVNNAPIPKLRDDYILVKTVAVALNPTDWKHIDFIPCTGSLVGCDYSGIVEAVGKDVKKSFRKGDRVAGLVHGCNASQHQDGSCAEYIVAKGDLQIHIPDAMSFEDAATLGVGISTVGQSLYQTFQLPFPLETEDDPPSILIYGGSTATGSIAVQMAKMSGMHVIATCSEKNSDMVRELGADAVFDYNDLEAAVKIREHTDDALELAFDTVSIDSSSRFCGEALSSQGGCYHSLLYTTRCPRSDVDSSVTMAYTLPGEAYQKGNTKTPAKKEDFDFGVEWWQRVEGLLQEGRIIPHPVAKKPGGLKGVLDGLQMMRQGKVRAQKLVTPSFIPRACCLIYSYLICYDIKILSTLMELGDPSWEFVFVDGELDTHAAPGIGFFAPPPYHSYLTSFNPDSVDKVHQFIEETIEEHGHFDGAIGFSQGASLILSFLLENAAAGSPLPFQFAVLFSSTPPFSGDVKYADHIISQMGEKDQDQIRNIPDSDLSSLSPLARDAFTAASKVVTATASITEIPYSDFFDKDDLLDLPYVIHPDTTAARLPIPVVHISGKQEPALLREVASITHQFFDKNLSKTVIHTGGHDIPRSPGDVQRVLSAMEWAIETSKLALM</sequence>
<dbReference type="InterPro" id="IPR047122">
    <property type="entry name" value="Trans-enoyl_RdTase-like"/>
</dbReference>
<evidence type="ECO:0000259" key="3">
    <source>
        <dbReference type="SMART" id="SM00829"/>
    </source>
</evidence>
<keyword evidence="5" id="KW-1185">Reference proteome</keyword>
<dbReference type="InterPro" id="IPR013154">
    <property type="entry name" value="ADH-like_N"/>
</dbReference>
<proteinExistence type="inferred from homology"/>
<dbReference type="VEuPathDB" id="FungiDB:ASPWEDRAFT_69484"/>
<dbReference type="AlphaFoldDB" id="A0A1L9RFM2"/>
<evidence type="ECO:0000313" key="4">
    <source>
        <dbReference type="EMBL" id="OJJ33673.1"/>
    </source>
</evidence>
<dbReference type="InterPro" id="IPR020843">
    <property type="entry name" value="ER"/>
</dbReference>
<dbReference type="STRING" id="1073089.A0A1L9RFM2"/>
<dbReference type="GeneID" id="63754898"/>
<keyword evidence="2" id="KW-0560">Oxidoreductase</keyword>
<dbReference type="InterPro" id="IPR013149">
    <property type="entry name" value="ADH-like_C"/>
</dbReference>
<dbReference type="Pfam" id="PF03959">
    <property type="entry name" value="FSH1"/>
    <property type="match status" value="1"/>
</dbReference>
<dbReference type="GO" id="GO:0016651">
    <property type="term" value="F:oxidoreductase activity, acting on NAD(P)H"/>
    <property type="evidence" value="ECO:0007669"/>
    <property type="project" value="InterPro"/>
</dbReference>
<organism evidence="4 5">
    <name type="scientific">Aspergillus wentii DTO 134E9</name>
    <dbReference type="NCBI Taxonomy" id="1073089"/>
    <lineage>
        <taxon>Eukaryota</taxon>
        <taxon>Fungi</taxon>
        <taxon>Dikarya</taxon>
        <taxon>Ascomycota</taxon>
        <taxon>Pezizomycotina</taxon>
        <taxon>Eurotiomycetes</taxon>
        <taxon>Eurotiomycetidae</taxon>
        <taxon>Eurotiales</taxon>
        <taxon>Aspergillaceae</taxon>
        <taxon>Aspergillus</taxon>
        <taxon>Aspergillus subgen. Cremei</taxon>
    </lineage>
</organism>
<feature type="domain" description="Enoyl reductase (ER)" evidence="3">
    <location>
        <begin position="11"/>
        <end position="342"/>
    </location>
</feature>
<dbReference type="Pfam" id="PF08240">
    <property type="entry name" value="ADH_N"/>
    <property type="match status" value="1"/>
</dbReference>
<reference evidence="5" key="1">
    <citation type="journal article" date="2017" name="Genome Biol.">
        <title>Comparative genomics reveals high biological diversity and specific adaptations in the industrially and medically important fungal genus Aspergillus.</title>
        <authorList>
            <person name="de Vries R.P."/>
            <person name="Riley R."/>
            <person name="Wiebenga A."/>
            <person name="Aguilar-Osorio G."/>
            <person name="Amillis S."/>
            <person name="Uchima C.A."/>
            <person name="Anderluh G."/>
            <person name="Asadollahi M."/>
            <person name="Askin M."/>
            <person name="Barry K."/>
            <person name="Battaglia E."/>
            <person name="Bayram O."/>
            <person name="Benocci T."/>
            <person name="Braus-Stromeyer S.A."/>
            <person name="Caldana C."/>
            <person name="Canovas D."/>
            <person name="Cerqueira G.C."/>
            <person name="Chen F."/>
            <person name="Chen W."/>
            <person name="Choi C."/>
            <person name="Clum A."/>
            <person name="Dos Santos R.A."/>
            <person name="Damasio A.R."/>
            <person name="Diallinas G."/>
            <person name="Emri T."/>
            <person name="Fekete E."/>
            <person name="Flipphi M."/>
            <person name="Freyberg S."/>
            <person name="Gallo A."/>
            <person name="Gournas C."/>
            <person name="Habgood R."/>
            <person name="Hainaut M."/>
            <person name="Harispe M.L."/>
            <person name="Henrissat B."/>
            <person name="Hilden K.S."/>
            <person name="Hope R."/>
            <person name="Hossain A."/>
            <person name="Karabika E."/>
            <person name="Karaffa L."/>
            <person name="Karanyi Z."/>
            <person name="Krasevec N."/>
            <person name="Kuo A."/>
            <person name="Kusch H."/>
            <person name="LaButti K."/>
            <person name="Lagendijk E.L."/>
            <person name="Lapidus A."/>
            <person name="Levasseur A."/>
            <person name="Lindquist E."/>
            <person name="Lipzen A."/>
            <person name="Logrieco A.F."/>
            <person name="MacCabe A."/>
            <person name="Maekelae M.R."/>
            <person name="Malavazi I."/>
            <person name="Melin P."/>
            <person name="Meyer V."/>
            <person name="Mielnichuk N."/>
            <person name="Miskei M."/>
            <person name="Molnar A.P."/>
            <person name="Mule G."/>
            <person name="Ngan C.Y."/>
            <person name="Orejas M."/>
            <person name="Orosz E."/>
            <person name="Ouedraogo J.P."/>
            <person name="Overkamp K.M."/>
            <person name="Park H.-S."/>
            <person name="Perrone G."/>
            <person name="Piumi F."/>
            <person name="Punt P.J."/>
            <person name="Ram A.F."/>
            <person name="Ramon A."/>
            <person name="Rauscher S."/>
            <person name="Record E."/>
            <person name="Riano-Pachon D.M."/>
            <person name="Robert V."/>
            <person name="Roehrig J."/>
            <person name="Ruller R."/>
            <person name="Salamov A."/>
            <person name="Salih N.S."/>
            <person name="Samson R.A."/>
            <person name="Sandor E."/>
            <person name="Sanguinetti M."/>
            <person name="Schuetze T."/>
            <person name="Sepcic K."/>
            <person name="Shelest E."/>
            <person name="Sherlock G."/>
            <person name="Sophianopoulou V."/>
            <person name="Squina F.M."/>
            <person name="Sun H."/>
            <person name="Susca A."/>
            <person name="Todd R.B."/>
            <person name="Tsang A."/>
            <person name="Unkles S.E."/>
            <person name="van de Wiele N."/>
            <person name="van Rossen-Uffink D."/>
            <person name="Oliveira J.V."/>
            <person name="Vesth T.C."/>
            <person name="Visser J."/>
            <person name="Yu J.-H."/>
            <person name="Zhou M."/>
            <person name="Andersen M.R."/>
            <person name="Archer D.B."/>
            <person name="Baker S.E."/>
            <person name="Benoit I."/>
            <person name="Brakhage A.A."/>
            <person name="Braus G.H."/>
            <person name="Fischer R."/>
            <person name="Frisvad J.C."/>
            <person name="Goldman G.H."/>
            <person name="Houbraken J."/>
            <person name="Oakley B."/>
            <person name="Pocsi I."/>
            <person name="Scazzocchio C."/>
            <person name="Seiboth B."/>
            <person name="vanKuyk P.A."/>
            <person name="Wortman J."/>
            <person name="Dyer P.S."/>
            <person name="Grigoriev I.V."/>
        </authorList>
    </citation>
    <scope>NUCLEOTIDE SEQUENCE [LARGE SCALE GENOMIC DNA]</scope>
    <source>
        <strain evidence="5">DTO 134E9</strain>
    </source>
</reference>
<dbReference type="Gene3D" id="3.40.50.1820">
    <property type="entry name" value="alpha/beta hydrolase"/>
    <property type="match status" value="1"/>
</dbReference>
<dbReference type="InterPro" id="IPR036291">
    <property type="entry name" value="NAD(P)-bd_dom_sf"/>
</dbReference>
<evidence type="ECO:0000313" key="5">
    <source>
        <dbReference type="Proteomes" id="UP000184383"/>
    </source>
</evidence>
<dbReference type="InterPro" id="IPR005645">
    <property type="entry name" value="FSH-like_dom"/>
</dbReference>
<dbReference type="PANTHER" id="PTHR45348">
    <property type="entry name" value="HYPOTHETICAL OXIDOREDUCTASE (EUROFUNG)"/>
    <property type="match status" value="1"/>
</dbReference>
<dbReference type="EMBL" id="KV878213">
    <property type="protein sequence ID" value="OJJ33673.1"/>
    <property type="molecule type" value="Genomic_DNA"/>
</dbReference>